<protein>
    <submittedName>
        <fullName evidence="1">Uncharacterized protein</fullName>
    </submittedName>
</protein>
<gene>
    <name evidence="1" type="ORF">BpHYR1_045461</name>
</gene>
<keyword evidence="2" id="KW-1185">Reference proteome</keyword>
<dbReference type="AlphaFoldDB" id="A0A3M7T491"/>
<comment type="caution">
    <text evidence="1">The sequence shown here is derived from an EMBL/GenBank/DDBJ whole genome shotgun (WGS) entry which is preliminary data.</text>
</comment>
<sequence length="107" mass="12544">MEKGKKIRVRYFYALFKNIISFWVYLECYEGVLEIPNNISHDQAFEPNSKRKTRGKVFALWRIIKNALIGNLREITGLLTFIILVFDNRRIFKKISTITTIASVSTI</sequence>
<reference evidence="1 2" key="1">
    <citation type="journal article" date="2018" name="Sci. Rep.">
        <title>Genomic signatures of local adaptation to the degree of environmental predictability in rotifers.</title>
        <authorList>
            <person name="Franch-Gras L."/>
            <person name="Hahn C."/>
            <person name="Garcia-Roger E.M."/>
            <person name="Carmona M.J."/>
            <person name="Serra M."/>
            <person name="Gomez A."/>
        </authorList>
    </citation>
    <scope>NUCLEOTIDE SEQUENCE [LARGE SCALE GENOMIC DNA]</scope>
    <source>
        <strain evidence="1">HYR1</strain>
    </source>
</reference>
<organism evidence="1 2">
    <name type="scientific">Brachionus plicatilis</name>
    <name type="common">Marine rotifer</name>
    <name type="synonym">Brachionus muelleri</name>
    <dbReference type="NCBI Taxonomy" id="10195"/>
    <lineage>
        <taxon>Eukaryota</taxon>
        <taxon>Metazoa</taxon>
        <taxon>Spiralia</taxon>
        <taxon>Gnathifera</taxon>
        <taxon>Rotifera</taxon>
        <taxon>Eurotatoria</taxon>
        <taxon>Monogononta</taxon>
        <taxon>Pseudotrocha</taxon>
        <taxon>Ploima</taxon>
        <taxon>Brachionidae</taxon>
        <taxon>Brachionus</taxon>
    </lineage>
</organism>
<dbReference type="Proteomes" id="UP000276133">
    <property type="component" value="Unassembled WGS sequence"/>
</dbReference>
<dbReference type="EMBL" id="REGN01000304">
    <property type="protein sequence ID" value="RNA42883.1"/>
    <property type="molecule type" value="Genomic_DNA"/>
</dbReference>
<accession>A0A3M7T491</accession>
<proteinExistence type="predicted"/>
<evidence type="ECO:0000313" key="2">
    <source>
        <dbReference type="Proteomes" id="UP000276133"/>
    </source>
</evidence>
<name>A0A3M7T491_BRAPC</name>
<evidence type="ECO:0000313" key="1">
    <source>
        <dbReference type="EMBL" id="RNA42883.1"/>
    </source>
</evidence>